<evidence type="ECO:0000313" key="1">
    <source>
        <dbReference type="EMBL" id="SDF83648.1"/>
    </source>
</evidence>
<organism evidence="1 2">
    <name type="scientific">Thermoanaerobacter thermohydrosulfuricus</name>
    <name type="common">Clostridium thermohydrosulfuricum</name>
    <dbReference type="NCBI Taxonomy" id="1516"/>
    <lineage>
        <taxon>Bacteria</taxon>
        <taxon>Bacillati</taxon>
        <taxon>Bacillota</taxon>
        <taxon>Clostridia</taxon>
        <taxon>Thermoanaerobacterales</taxon>
        <taxon>Thermoanaerobacteraceae</taxon>
        <taxon>Thermoanaerobacter</taxon>
    </lineage>
</organism>
<reference evidence="1 2" key="1">
    <citation type="submission" date="2016-10" db="EMBL/GenBank/DDBJ databases">
        <authorList>
            <person name="de Groot N.N."/>
        </authorList>
    </citation>
    <scope>NUCLEOTIDE SEQUENCE [LARGE SCALE GENOMIC DNA]</scope>
    <source>
        <strain evidence="1 2">DSM 569</strain>
    </source>
</reference>
<dbReference type="AlphaFoldDB" id="A0A1G7PBJ2"/>
<name>A0A1G7PBJ2_THETY</name>
<evidence type="ECO:0000313" key="2">
    <source>
        <dbReference type="Proteomes" id="UP000183404"/>
    </source>
</evidence>
<gene>
    <name evidence="1" type="ORF">SAMN04244560_01306</name>
</gene>
<proteinExistence type="predicted"/>
<sequence>MFKVGDWVFDIDKKRTVKIIDVFELWGYVSYSIYDPIEKVTYTVSDKRLVSTE</sequence>
<dbReference type="EMBL" id="FNBS01000026">
    <property type="protein sequence ID" value="SDF83648.1"/>
    <property type="molecule type" value="Genomic_DNA"/>
</dbReference>
<protein>
    <submittedName>
        <fullName evidence="1">Uncharacterized protein</fullName>
    </submittedName>
</protein>
<accession>A0A1G7PBJ2</accession>
<dbReference type="RefSeq" id="WP_012995394.1">
    <property type="nucleotide sequence ID" value="NZ_FNBS01000026.1"/>
</dbReference>
<dbReference type="Proteomes" id="UP000183404">
    <property type="component" value="Unassembled WGS sequence"/>
</dbReference>